<protein>
    <submittedName>
        <fullName evidence="3">Uncharacterized protein</fullName>
    </submittedName>
</protein>
<evidence type="ECO:0000313" key="4">
    <source>
        <dbReference type="Proteomes" id="UP000248889"/>
    </source>
</evidence>
<keyword evidence="2" id="KW-1133">Transmembrane helix</keyword>
<feature type="transmembrane region" description="Helical" evidence="2">
    <location>
        <begin position="145"/>
        <end position="165"/>
    </location>
</feature>
<gene>
    <name evidence="3" type="ORF">DN069_18040</name>
</gene>
<feature type="transmembrane region" description="Helical" evidence="2">
    <location>
        <begin position="111"/>
        <end position="133"/>
    </location>
</feature>
<keyword evidence="2" id="KW-0472">Membrane</keyword>
<evidence type="ECO:0000313" key="3">
    <source>
        <dbReference type="EMBL" id="RAG84247.1"/>
    </source>
</evidence>
<name>A0A2X0II50_9ACTN</name>
<dbReference type="EMBL" id="QKYN01000069">
    <property type="protein sequence ID" value="RAG84247.1"/>
    <property type="molecule type" value="Genomic_DNA"/>
</dbReference>
<dbReference type="Proteomes" id="UP000248889">
    <property type="component" value="Unassembled WGS sequence"/>
</dbReference>
<feature type="transmembrane region" description="Helical" evidence="2">
    <location>
        <begin position="382"/>
        <end position="408"/>
    </location>
</feature>
<comment type="caution">
    <text evidence="3">The sequence shown here is derived from an EMBL/GenBank/DDBJ whole genome shotgun (WGS) entry which is preliminary data.</text>
</comment>
<proteinExistence type="predicted"/>
<dbReference type="OrthoDB" id="4851474at2"/>
<evidence type="ECO:0000256" key="2">
    <source>
        <dbReference type="SAM" id="Phobius"/>
    </source>
</evidence>
<accession>A0A2X0II50</accession>
<feature type="compositionally biased region" description="Low complexity" evidence="1">
    <location>
        <begin position="326"/>
        <end position="361"/>
    </location>
</feature>
<reference evidence="3 4" key="1">
    <citation type="submission" date="2018-06" db="EMBL/GenBank/DDBJ databases">
        <title>Streptacidiphilus pinicola sp. nov., isolated from pine grove soil.</title>
        <authorList>
            <person name="Roh S.G."/>
            <person name="Park S."/>
            <person name="Kim M.-K."/>
            <person name="Yun B.-R."/>
            <person name="Park J."/>
            <person name="Kim M.J."/>
            <person name="Kim Y.S."/>
            <person name="Kim S.B."/>
        </authorList>
    </citation>
    <scope>NUCLEOTIDE SEQUENCE [LARGE SCALE GENOMIC DNA]</scope>
    <source>
        <strain evidence="3 4">MMS16-CNU450</strain>
    </source>
</reference>
<feature type="region of interest" description="Disordered" evidence="1">
    <location>
        <begin position="320"/>
        <end position="361"/>
    </location>
</feature>
<organism evidence="3 4">
    <name type="scientific">Streptacidiphilus pinicola</name>
    <dbReference type="NCBI Taxonomy" id="2219663"/>
    <lineage>
        <taxon>Bacteria</taxon>
        <taxon>Bacillati</taxon>
        <taxon>Actinomycetota</taxon>
        <taxon>Actinomycetes</taxon>
        <taxon>Kitasatosporales</taxon>
        <taxon>Streptomycetaceae</taxon>
        <taxon>Streptacidiphilus</taxon>
    </lineage>
</organism>
<feature type="transmembrane region" description="Helical" evidence="2">
    <location>
        <begin position="273"/>
        <end position="298"/>
    </location>
</feature>
<keyword evidence="4" id="KW-1185">Reference proteome</keyword>
<keyword evidence="2" id="KW-0812">Transmembrane</keyword>
<feature type="transmembrane region" description="Helical" evidence="2">
    <location>
        <begin position="177"/>
        <end position="210"/>
    </location>
</feature>
<feature type="non-terminal residue" evidence="3">
    <location>
        <position position="455"/>
    </location>
</feature>
<sequence>MKVLARSSALLAGFAVALLALLGAGGLWVRPAADDWCYQTNMRTMSVRQFVHFLYQDSNGRAGNAVLLAWVHGLGPLGLKVYPVVVIALLLGSLWLLVARLTRLAGRHVPAAVQLLTAATAALVFLLVCPQPYQTTYWASGGISHTVPAVLATVLVSAVLCLPGRSGRAGLAGRWTAALALLLGFAFIALVSEAMALVVGVLAAVLWLRAGDVCADRPARRAARLGALAAIAGSAGGLLVEYLSPGMHARSAGLGVPHGTVLLHRLREGMVTWLGDVATTVTSFDYVAVVLAGVLLGLTTRHLAPDALTRAAFAWPRSTARGPEQAAAPSTTAAGPAGLLAGPGTTATVEDEGPSAPGPVAGAAGPATPAFAVPSPLLVLPWAAAGVMVGSLLVTLLVQAVFGTWIWYMLRTWNDWPLPYVLLLAAVAVAAGRLLATALRTAPGTPSTTRPRRAA</sequence>
<feature type="transmembrane region" description="Helical" evidence="2">
    <location>
        <begin position="222"/>
        <end position="243"/>
    </location>
</feature>
<feature type="transmembrane region" description="Helical" evidence="2">
    <location>
        <begin position="81"/>
        <end position="99"/>
    </location>
</feature>
<dbReference type="AlphaFoldDB" id="A0A2X0II50"/>
<feature type="transmembrane region" description="Helical" evidence="2">
    <location>
        <begin position="420"/>
        <end position="439"/>
    </location>
</feature>
<dbReference type="RefSeq" id="WP_111502051.1">
    <property type="nucleotide sequence ID" value="NZ_QKYN01000069.1"/>
</dbReference>
<evidence type="ECO:0000256" key="1">
    <source>
        <dbReference type="SAM" id="MobiDB-lite"/>
    </source>
</evidence>